<protein>
    <submittedName>
        <fullName evidence="2">Uncharacterized protein</fullName>
    </submittedName>
</protein>
<gene>
    <name evidence="2" type="ORF">TWF730_007633</name>
</gene>
<evidence type="ECO:0000256" key="1">
    <source>
        <dbReference type="SAM" id="MobiDB-lite"/>
    </source>
</evidence>
<comment type="caution">
    <text evidence="2">The sequence shown here is derived from an EMBL/GenBank/DDBJ whole genome shotgun (WGS) entry which is preliminary data.</text>
</comment>
<reference evidence="2 3" key="1">
    <citation type="submission" date="2019-10" db="EMBL/GenBank/DDBJ databases">
        <authorList>
            <person name="Palmer J.M."/>
        </authorList>
    </citation>
    <scope>NUCLEOTIDE SEQUENCE [LARGE SCALE GENOMIC DNA]</scope>
    <source>
        <strain evidence="2 3">TWF730</strain>
    </source>
</reference>
<feature type="compositionally biased region" description="Polar residues" evidence="1">
    <location>
        <begin position="32"/>
        <end position="42"/>
    </location>
</feature>
<feature type="region of interest" description="Disordered" evidence="1">
    <location>
        <begin position="20"/>
        <end position="82"/>
    </location>
</feature>
<name>A0AAV9V8W1_9PEZI</name>
<sequence>MGEDILQPLRVNTNVLSFYPASSRPRREPPSNQANKELSSTPPFLDGENGIKNSQPPSEFPPRPRGYIPLQGDEEDADYLPPGFKETLEYRLRRLQQDYLLEENKHQRKNIYAVIQDLKAKGATAEFYQDGEPVYVPNISNPAEHDDLAQEFDEAKGPVWSELLGAFKN</sequence>
<evidence type="ECO:0000313" key="2">
    <source>
        <dbReference type="EMBL" id="KAK6358284.1"/>
    </source>
</evidence>
<proteinExistence type="predicted"/>
<organism evidence="2 3">
    <name type="scientific">Orbilia blumenaviensis</name>
    <dbReference type="NCBI Taxonomy" id="1796055"/>
    <lineage>
        <taxon>Eukaryota</taxon>
        <taxon>Fungi</taxon>
        <taxon>Dikarya</taxon>
        <taxon>Ascomycota</taxon>
        <taxon>Pezizomycotina</taxon>
        <taxon>Orbiliomycetes</taxon>
        <taxon>Orbiliales</taxon>
        <taxon>Orbiliaceae</taxon>
        <taxon>Orbilia</taxon>
    </lineage>
</organism>
<accession>A0AAV9V8W1</accession>
<keyword evidence="3" id="KW-1185">Reference proteome</keyword>
<dbReference type="AlphaFoldDB" id="A0AAV9V8W1"/>
<dbReference type="EMBL" id="JAVHNS010000004">
    <property type="protein sequence ID" value="KAK6358284.1"/>
    <property type="molecule type" value="Genomic_DNA"/>
</dbReference>
<evidence type="ECO:0000313" key="3">
    <source>
        <dbReference type="Proteomes" id="UP001373714"/>
    </source>
</evidence>
<dbReference type="Proteomes" id="UP001373714">
    <property type="component" value="Unassembled WGS sequence"/>
</dbReference>